<evidence type="ECO:0000256" key="1">
    <source>
        <dbReference type="ARBA" id="ARBA00007125"/>
    </source>
</evidence>
<dbReference type="GO" id="GO:0006357">
    <property type="term" value="P:regulation of transcription by RNA polymerase II"/>
    <property type="evidence" value="ECO:0007669"/>
    <property type="project" value="TreeGrafter"/>
</dbReference>
<dbReference type="InterPro" id="IPR003695">
    <property type="entry name" value="Ppx_GppA_N"/>
</dbReference>
<dbReference type="EMBL" id="DVHH01000051">
    <property type="protein sequence ID" value="HIR54332.1"/>
    <property type="molecule type" value="Genomic_DNA"/>
</dbReference>
<evidence type="ECO:0000313" key="3">
    <source>
        <dbReference type="EMBL" id="HIR54332.1"/>
    </source>
</evidence>
<comment type="similarity">
    <text evidence="1">Belongs to the GppA/Ppx family.</text>
</comment>
<dbReference type="Pfam" id="PF02541">
    <property type="entry name" value="Ppx-GppA"/>
    <property type="match status" value="1"/>
</dbReference>
<comment type="caution">
    <text evidence="3">The sequence shown here is derived from an EMBL/GenBank/DDBJ whole genome shotgun (WGS) entry which is preliminary data.</text>
</comment>
<evidence type="ECO:0000259" key="2">
    <source>
        <dbReference type="Pfam" id="PF02541"/>
    </source>
</evidence>
<dbReference type="InterPro" id="IPR043129">
    <property type="entry name" value="ATPase_NBD"/>
</dbReference>
<dbReference type="Gene3D" id="3.30.420.150">
    <property type="entry name" value="Exopolyphosphatase. Domain 2"/>
    <property type="match status" value="1"/>
</dbReference>
<reference evidence="3" key="2">
    <citation type="journal article" date="2021" name="PeerJ">
        <title>Extensive microbial diversity within the chicken gut microbiome revealed by metagenomics and culture.</title>
        <authorList>
            <person name="Gilroy R."/>
            <person name="Ravi A."/>
            <person name="Getino M."/>
            <person name="Pursley I."/>
            <person name="Horton D.L."/>
            <person name="Alikhan N.F."/>
            <person name="Baker D."/>
            <person name="Gharbi K."/>
            <person name="Hall N."/>
            <person name="Watson M."/>
            <person name="Adriaenssens E.M."/>
            <person name="Foster-Nyarko E."/>
            <person name="Jarju S."/>
            <person name="Secka A."/>
            <person name="Antonio M."/>
            <person name="Oren A."/>
            <person name="Chaudhuri R.R."/>
            <person name="La Ragione R."/>
            <person name="Hildebrand F."/>
            <person name="Pallen M.J."/>
        </authorList>
    </citation>
    <scope>NUCLEOTIDE SEQUENCE</scope>
    <source>
        <strain evidence="3">ChiGjej3B3-7149</strain>
    </source>
</reference>
<protein>
    <submittedName>
        <fullName evidence="3">Phosphatase</fullName>
    </submittedName>
</protein>
<sequence>MYCVIDIGSNTIRLVIYTLEDGQLRQALSSKATAGLAGFVEDGALSEEGIERMLGVLRRFRGVLSLLPDCKVYPFATASLRGLSNTQDILERVERETGFKIDVITGREEAILDYRGAVGRMQERSGVLVDIGGGSTELVFFRSREVIAARSLPLGSLSLFNRFVSGVIPDKQELREMRAEAVKVISPALPPKGDYVCEPICAVGGTARAANELFIASGGGTEGYSPDFLREVLAQAEAGPRKLMRRILKLAPERVHTLVPGMVVLSAAAELCGAGTIVTSGYGVREGYLEHMLERDGVISA</sequence>
<dbReference type="InterPro" id="IPR050273">
    <property type="entry name" value="GppA/Ppx_hydrolase"/>
</dbReference>
<dbReference type="PANTHER" id="PTHR30005">
    <property type="entry name" value="EXOPOLYPHOSPHATASE"/>
    <property type="match status" value="1"/>
</dbReference>
<feature type="domain" description="Ppx/GppA phosphatase N-terminal" evidence="2">
    <location>
        <begin position="21"/>
        <end position="294"/>
    </location>
</feature>
<dbReference type="Gene3D" id="3.30.420.40">
    <property type="match status" value="1"/>
</dbReference>
<dbReference type="Proteomes" id="UP000824238">
    <property type="component" value="Unassembled WGS sequence"/>
</dbReference>
<reference evidence="3" key="1">
    <citation type="submission" date="2020-10" db="EMBL/GenBank/DDBJ databases">
        <authorList>
            <person name="Gilroy R."/>
        </authorList>
    </citation>
    <scope>NUCLEOTIDE SEQUENCE</scope>
    <source>
        <strain evidence="3">ChiGjej3B3-7149</strain>
    </source>
</reference>
<dbReference type="SUPFAM" id="SSF53067">
    <property type="entry name" value="Actin-like ATPase domain"/>
    <property type="match status" value="2"/>
</dbReference>
<dbReference type="AlphaFoldDB" id="A0A9D1DK98"/>
<name>A0A9D1DK98_9FIRM</name>
<organism evidence="3 4">
    <name type="scientific">Candidatus Scatomorpha intestinigallinarum</name>
    <dbReference type="NCBI Taxonomy" id="2840923"/>
    <lineage>
        <taxon>Bacteria</taxon>
        <taxon>Bacillati</taxon>
        <taxon>Bacillota</taxon>
        <taxon>Clostridia</taxon>
        <taxon>Eubacteriales</taxon>
        <taxon>Candidatus Scatomorpha</taxon>
    </lineage>
</organism>
<dbReference type="CDD" id="cd24052">
    <property type="entry name" value="ASKHA_NBD_HpPPX-GppA-like"/>
    <property type="match status" value="1"/>
</dbReference>
<proteinExistence type="inferred from homology"/>
<gene>
    <name evidence="3" type="ORF">IAD36_01850</name>
</gene>
<dbReference type="PANTHER" id="PTHR30005:SF0">
    <property type="entry name" value="RETROGRADE REGULATION PROTEIN 2"/>
    <property type="match status" value="1"/>
</dbReference>
<accession>A0A9D1DK98</accession>
<evidence type="ECO:0000313" key="4">
    <source>
        <dbReference type="Proteomes" id="UP000824238"/>
    </source>
</evidence>